<dbReference type="GO" id="GO:0007032">
    <property type="term" value="P:endosome organization"/>
    <property type="evidence" value="ECO:0007669"/>
    <property type="project" value="TreeGrafter"/>
</dbReference>
<keyword evidence="3" id="KW-0863">Zinc-finger</keyword>
<comment type="subcellular location">
    <subcellularLocation>
        <location evidence="1">Late endosome membrane</location>
        <topology evidence="1">Peripheral membrane protein</topology>
        <orientation evidence="1">Cytoplasmic side</orientation>
    </subcellularLocation>
</comment>
<dbReference type="GO" id="GO:0008270">
    <property type="term" value="F:zinc ion binding"/>
    <property type="evidence" value="ECO:0007669"/>
    <property type="project" value="UniProtKB-KW"/>
</dbReference>
<dbReference type="GO" id="GO:0030897">
    <property type="term" value="C:HOPS complex"/>
    <property type="evidence" value="ECO:0007669"/>
    <property type="project" value="TreeGrafter"/>
</dbReference>
<keyword evidence="7" id="KW-1185">Reference proteome</keyword>
<dbReference type="GO" id="GO:0030674">
    <property type="term" value="F:protein-macromolecule adaptor activity"/>
    <property type="evidence" value="ECO:0007669"/>
    <property type="project" value="TreeGrafter"/>
</dbReference>
<evidence type="ECO:0000313" key="6">
    <source>
        <dbReference type="EMBL" id="CAD7253050.1"/>
    </source>
</evidence>
<dbReference type="PANTHER" id="PTHR23323:SF26">
    <property type="entry name" value="VACUOLAR PROTEIN SORTING-ASSOCIATED PROTEIN 18 HOMOLOG"/>
    <property type="match status" value="1"/>
</dbReference>
<evidence type="ECO:0000256" key="1">
    <source>
        <dbReference type="ARBA" id="ARBA00004492"/>
    </source>
</evidence>
<feature type="non-terminal residue" evidence="6">
    <location>
        <position position="1"/>
    </location>
</feature>
<dbReference type="OrthoDB" id="1845386at2759"/>
<dbReference type="Proteomes" id="UP000677054">
    <property type="component" value="Unassembled WGS sequence"/>
</dbReference>
<dbReference type="GO" id="GO:0006904">
    <property type="term" value="P:vesicle docking involved in exocytosis"/>
    <property type="evidence" value="ECO:0007669"/>
    <property type="project" value="TreeGrafter"/>
</dbReference>
<organism evidence="6">
    <name type="scientific">Darwinula stevensoni</name>
    <dbReference type="NCBI Taxonomy" id="69355"/>
    <lineage>
        <taxon>Eukaryota</taxon>
        <taxon>Metazoa</taxon>
        <taxon>Ecdysozoa</taxon>
        <taxon>Arthropoda</taxon>
        <taxon>Crustacea</taxon>
        <taxon>Oligostraca</taxon>
        <taxon>Ostracoda</taxon>
        <taxon>Podocopa</taxon>
        <taxon>Podocopida</taxon>
        <taxon>Darwinulocopina</taxon>
        <taxon>Darwinuloidea</taxon>
        <taxon>Darwinulidae</taxon>
        <taxon>Darwinula</taxon>
    </lineage>
</organism>
<gene>
    <name evidence="6" type="ORF">DSTB1V02_LOCUS12801</name>
</gene>
<evidence type="ECO:0000256" key="2">
    <source>
        <dbReference type="ARBA" id="ARBA00022723"/>
    </source>
</evidence>
<dbReference type="GO" id="GO:0031902">
    <property type="term" value="C:late endosome membrane"/>
    <property type="evidence" value="ECO:0007669"/>
    <property type="project" value="UniProtKB-SubCell"/>
</dbReference>
<dbReference type="Pfam" id="PF05131">
    <property type="entry name" value="Pep3_Vps18"/>
    <property type="match status" value="1"/>
</dbReference>
<feature type="domain" description="Pep3/Vps18 beta-propeller" evidence="5">
    <location>
        <begin position="26"/>
        <end position="394"/>
    </location>
</feature>
<dbReference type="InterPro" id="IPR007810">
    <property type="entry name" value="Pep3/Vps18_beta-prop"/>
</dbReference>
<dbReference type="SUPFAM" id="SSF75011">
    <property type="entry name" value="3-carboxy-cis,cis-mucoante lactonizing enzyme"/>
    <property type="match status" value="1"/>
</dbReference>
<evidence type="ECO:0000313" key="7">
    <source>
        <dbReference type="Proteomes" id="UP000677054"/>
    </source>
</evidence>
<dbReference type="GO" id="GO:0048284">
    <property type="term" value="P:organelle fusion"/>
    <property type="evidence" value="ECO:0007669"/>
    <property type="project" value="TreeGrafter"/>
</dbReference>
<evidence type="ECO:0000259" key="5">
    <source>
        <dbReference type="Pfam" id="PF05131"/>
    </source>
</evidence>
<dbReference type="EMBL" id="CAJPEV010005209">
    <property type="protein sequence ID" value="CAG0902888.1"/>
    <property type="molecule type" value="Genomic_DNA"/>
</dbReference>
<keyword evidence="4" id="KW-0862">Zinc</keyword>
<dbReference type="EMBL" id="LR904726">
    <property type="protein sequence ID" value="CAD7253050.1"/>
    <property type="molecule type" value="Genomic_DNA"/>
</dbReference>
<sequence>MANPDRVSNRAGTTLFLTQKLEEEPPIFNKHKADFDTSHNITHLVAGSDHLVIALASKVLRKVDASRKEKQEAERPGEVDVSKQCGPSGTISGVYIDPTGNHILVTVSRRDQQNSCDTYYLHWKSNKLKQFSTWAFNVPQLQKCRDHVITSIAWNPRNSAEASTGQILLGTSKGVVFEAELSPEEKILSPGAEQYWKNVYELSTPMAISGIEFHQVGDRKFFIILTTPTRLYQFVGLVTDLEDRPVLGQIFSNYIRIPERFLEIAGYSKHSCLQTFRPTIQEAPKTYAWLTSAGVHFGQIDPSQSENVTCNMKLFDYEKRPDGSFIVPLSLTSTEFHVLLAYPDSIRAISSLNEQLIMEDPILGSVGNVVGITRDAARGTIWAFSQRGVFRYTVTNESRNVWQILMEQGDFERAKALCHGNPASMDLILAREADFLFDSRKFEESAKLYAQTKVAFEEVALRLIDGKQEAALKTFLLQKLSFLKQEEVVQQVMLIMWLLEIQLNHLGKLKDDGRGHTPEYERRREELRQFLAAERVWRCMAPQKEVVYDLLASHGDSENLIFFARIVKDHQKVIQLSLEKSQYPQG</sequence>
<evidence type="ECO:0000256" key="3">
    <source>
        <dbReference type="ARBA" id="ARBA00022771"/>
    </source>
</evidence>
<reference evidence="6" key="1">
    <citation type="submission" date="2020-11" db="EMBL/GenBank/DDBJ databases">
        <authorList>
            <person name="Tran Van P."/>
        </authorList>
    </citation>
    <scope>NUCLEOTIDE SEQUENCE</scope>
</reference>
<name>A0A7R9FS24_9CRUS</name>
<dbReference type="PANTHER" id="PTHR23323">
    <property type="entry name" value="VACUOLAR PROTEIN SORTING-ASSOCIATED PROTEIN"/>
    <property type="match status" value="1"/>
</dbReference>
<dbReference type="GO" id="GO:0007040">
    <property type="term" value="P:lysosome organization"/>
    <property type="evidence" value="ECO:0007669"/>
    <property type="project" value="TreeGrafter"/>
</dbReference>
<dbReference type="AlphaFoldDB" id="A0A7R9FS24"/>
<keyword evidence="2" id="KW-0479">Metal-binding</keyword>
<accession>A0A7R9FS24</accession>
<evidence type="ECO:0000256" key="4">
    <source>
        <dbReference type="ARBA" id="ARBA00022833"/>
    </source>
</evidence>
<proteinExistence type="predicted"/>
<protein>
    <recommendedName>
        <fullName evidence="5">Pep3/Vps18 beta-propeller domain-containing protein</fullName>
    </recommendedName>
</protein>
<dbReference type="GO" id="GO:0008333">
    <property type="term" value="P:endosome to lysosome transport"/>
    <property type="evidence" value="ECO:0007669"/>
    <property type="project" value="TreeGrafter"/>
</dbReference>